<gene>
    <name evidence="8" type="ORF">PEGY_LOCUS8633</name>
</gene>
<dbReference type="SMART" id="SM00025">
    <property type="entry name" value="Pumilio"/>
    <property type="match status" value="7"/>
</dbReference>
<feature type="repeat" description="Pumilio" evidence="5">
    <location>
        <begin position="554"/>
        <end position="589"/>
    </location>
</feature>
<feature type="domain" description="PUM-HD" evidence="7">
    <location>
        <begin position="452"/>
        <end position="844"/>
    </location>
</feature>
<dbReference type="PROSITE" id="PS50303">
    <property type="entry name" value="PUM_HD"/>
    <property type="match status" value="1"/>
</dbReference>
<dbReference type="EMBL" id="CAJVRC010000889">
    <property type="protein sequence ID" value="CAG8906863.1"/>
    <property type="molecule type" value="Genomic_DNA"/>
</dbReference>
<keyword evidence="9" id="KW-1185">Reference proteome</keyword>
<evidence type="ECO:0000256" key="5">
    <source>
        <dbReference type="PROSITE-ProRule" id="PRU00317"/>
    </source>
</evidence>
<keyword evidence="1" id="KW-0690">Ribosome biogenesis</keyword>
<reference evidence="8" key="1">
    <citation type="submission" date="2021-07" db="EMBL/GenBank/DDBJ databases">
        <authorList>
            <person name="Branca A.L. A."/>
        </authorList>
    </citation>
    <scope>NUCLEOTIDE SEQUENCE</scope>
</reference>
<name>A0A9W4KL13_9EURO</name>
<sequence length="892" mass="98783">MSTLSGPSTLGRMGNGGRFTSNDAIDVRNLSFGRESSSPQNPITHYGSSDGAETPRHGKLQTLSGEGAEHSTSKVCVSCGIDPRMYVSVISQSQKQKLDHIKVEPLNGQTSDLDRILAKISPKTIPLSRSETDRSSVSSQITPTTSVPALTLNETTNPYPQEDRTVELLRLKQELLAANSKIALQEQELAQTRVIKHTLDQALGPSSEADFGSREITEQTISHLQNAFNASNSAFSQFQDAWAVQDDSQSDVSDPLSTGAYNRSRALWAQNETATDREYGESLSGTSSSTSQDPNRFWGVSNVYPPFAGPPSLQSQRPHSGSSASSCGFYPRPIGEQMLYPPGPVTGARRSITQNSRGGSLFPIQSTPWGEFASGSSSEQTTKSPSSPKRPPSAFQQVGLYSVPSYPPRPIGSPLSPTATEFTGTSTNETTWTNSARDNNLPVYIHSNSSQMSGNSIQTYVSPLEPLNYRRLLDKNVSCDWKYIVDKIICNNDQQASIFLQQKLKVGTTEQKYEIIESIVRQAYPLMVNRFGNFLIQRCFEHGTPDQVVAIANAIRGNTLNLSMDAFGCHVVQKAFDCVSEDHKAMMVHELLRRIPETVVHRYACHVWQKLFELRWSGEPPQVMAKVNEALRGMWHEVALGETGSLVVQNIFENCVEEEKVSFPANLNLLPYASNPFSRCPTFLWVLHIDYTNTNILKRPAIEEVLAKIDVLAHGQFGNWCIQHICEHGAPHDKSRAVEHVLRWAVDYSMDQFASKIVEKCLKIGGTEFMDHYLSRVCTGRSDRPRMPLIDTGDQYGNYLIQWILMNAAPHQRELVASHIRKHMVSLRGSKFGSRVAMLCCNPSHATRPGPGAGMQIGRFNNFNDDKFTTTGPSGGRFGRGHQWGPHYAPLR</sequence>
<dbReference type="InterPro" id="IPR001313">
    <property type="entry name" value="Pumilio_RNA-bd_rpt"/>
</dbReference>
<dbReference type="GO" id="GO:0010608">
    <property type="term" value="P:post-transcriptional regulation of gene expression"/>
    <property type="evidence" value="ECO:0007669"/>
    <property type="project" value="TreeGrafter"/>
</dbReference>
<evidence type="ECO:0000313" key="9">
    <source>
        <dbReference type="Proteomes" id="UP001154252"/>
    </source>
</evidence>
<feature type="region of interest" description="Disordered" evidence="6">
    <location>
        <begin position="1"/>
        <end position="67"/>
    </location>
</feature>
<feature type="repeat" description="Pumilio" evidence="5">
    <location>
        <begin position="518"/>
        <end position="553"/>
    </location>
</feature>
<evidence type="ECO:0000256" key="6">
    <source>
        <dbReference type="SAM" id="MobiDB-lite"/>
    </source>
</evidence>
<evidence type="ECO:0000256" key="3">
    <source>
        <dbReference type="ARBA" id="ARBA00022737"/>
    </source>
</evidence>
<keyword evidence="3" id="KW-0677">Repeat</keyword>
<dbReference type="InterPro" id="IPR033133">
    <property type="entry name" value="PUM-HD"/>
</dbReference>
<feature type="region of interest" description="Disordered" evidence="6">
    <location>
        <begin position="273"/>
        <end position="395"/>
    </location>
</feature>
<feature type="compositionally biased region" description="Low complexity" evidence="6">
    <location>
        <begin position="374"/>
        <end position="387"/>
    </location>
</feature>
<dbReference type="InterPro" id="IPR033712">
    <property type="entry name" value="Pumilio_RNA-bd"/>
</dbReference>
<accession>A0A9W4KL13</accession>
<dbReference type="Proteomes" id="UP001154252">
    <property type="component" value="Unassembled WGS sequence"/>
</dbReference>
<organism evidence="8 9">
    <name type="scientific">Penicillium egyptiacum</name>
    <dbReference type="NCBI Taxonomy" id="1303716"/>
    <lineage>
        <taxon>Eukaryota</taxon>
        <taxon>Fungi</taxon>
        <taxon>Dikarya</taxon>
        <taxon>Ascomycota</taxon>
        <taxon>Pezizomycotina</taxon>
        <taxon>Eurotiomycetes</taxon>
        <taxon>Eurotiomycetidae</taxon>
        <taxon>Eurotiales</taxon>
        <taxon>Aspergillaceae</taxon>
        <taxon>Penicillium</taxon>
    </lineage>
</organism>
<evidence type="ECO:0000256" key="2">
    <source>
        <dbReference type="ARBA" id="ARBA00022552"/>
    </source>
</evidence>
<feature type="compositionally biased region" description="Polar residues" evidence="6">
    <location>
        <begin position="351"/>
        <end position="368"/>
    </location>
</feature>
<evidence type="ECO:0000256" key="4">
    <source>
        <dbReference type="ARBA" id="ARBA00024893"/>
    </source>
</evidence>
<dbReference type="GO" id="GO:0003730">
    <property type="term" value="F:mRNA 3'-UTR binding"/>
    <property type="evidence" value="ECO:0007669"/>
    <property type="project" value="TreeGrafter"/>
</dbReference>
<dbReference type="SUPFAM" id="SSF48371">
    <property type="entry name" value="ARM repeat"/>
    <property type="match status" value="1"/>
</dbReference>
<proteinExistence type="predicted"/>
<protein>
    <recommendedName>
        <fullName evidence="7">PUM-HD domain-containing protein</fullName>
    </recommendedName>
</protein>
<comment type="function">
    <text evidence="4">RNA-binding nucleolar protein required for pre-rRNA processing. Involved in production of 18S rRNA and assembly of small ribosomal subunit.</text>
</comment>
<dbReference type="InterPro" id="IPR016024">
    <property type="entry name" value="ARM-type_fold"/>
</dbReference>
<dbReference type="GO" id="GO:0006364">
    <property type="term" value="P:rRNA processing"/>
    <property type="evidence" value="ECO:0007669"/>
    <property type="project" value="UniProtKB-KW"/>
</dbReference>
<dbReference type="OrthoDB" id="668540at2759"/>
<feature type="compositionally biased region" description="Polar residues" evidence="6">
    <location>
        <begin position="34"/>
        <end position="47"/>
    </location>
</feature>
<dbReference type="InterPro" id="IPR011989">
    <property type="entry name" value="ARM-like"/>
</dbReference>
<dbReference type="PANTHER" id="PTHR12537">
    <property type="entry name" value="RNA BINDING PROTEIN PUMILIO-RELATED"/>
    <property type="match status" value="1"/>
</dbReference>
<evidence type="ECO:0000313" key="8">
    <source>
        <dbReference type="EMBL" id="CAG8906863.1"/>
    </source>
</evidence>
<comment type="caution">
    <text evidence="8">The sequence shown here is derived from an EMBL/GenBank/DDBJ whole genome shotgun (WGS) entry which is preliminary data.</text>
</comment>
<feature type="compositionally biased region" description="Polar residues" evidence="6">
    <location>
        <begin position="312"/>
        <end position="326"/>
    </location>
</feature>
<feature type="region of interest" description="Disordered" evidence="6">
    <location>
        <begin position="871"/>
        <end position="892"/>
    </location>
</feature>
<dbReference type="GO" id="GO:0005737">
    <property type="term" value="C:cytoplasm"/>
    <property type="evidence" value="ECO:0007669"/>
    <property type="project" value="TreeGrafter"/>
</dbReference>
<keyword evidence="2" id="KW-0698">rRNA processing</keyword>
<dbReference type="Gene3D" id="1.25.10.10">
    <property type="entry name" value="Leucine-rich Repeat Variant"/>
    <property type="match status" value="1"/>
</dbReference>
<dbReference type="Pfam" id="PF00806">
    <property type="entry name" value="PUF"/>
    <property type="match status" value="8"/>
</dbReference>
<evidence type="ECO:0000259" key="7">
    <source>
        <dbReference type="PROSITE" id="PS50303"/>
    </source>
</evidence>
<dbReference type="PROSITE" id="PS50302">
    <property type="entry name" value="PUM"/>
    <property type="match status" value="2"/>
</dbReference>
<dbReference type="AlphaFoldDB" id="A0A9W4KL13"/>
<dbReference type="PANTHER" id="PTHR12537:SF48">
    <property type="entry name" value="MEIOTIC COILED-COIL PROTEIN 2"/>
    <property type="match status" value="1"/>
</dbReference>
<evidence type="ECO:0000256" key="1">
    <source>
        <dbReference type="ARBA" id="ARBA00022517"/>
    </source>
</evidence>
<feature type="compositionally biased region" description="Low complexity" evidence="6">
    <location>
        <begin position="282"/>
        <end position="291"/>
    </location>
</feature>
<dbReference type="CDD" id="cd07920">
    <property type="entry name" value="Pumilio"/>
    <property type="match status" value="1"/>
</dbReference>